<name>A0A4Q9PL01_9APHY</name>
<protein>
    <submittedName>
        <fullName evidence="3">Uncharacterized protein</fullName>
    </submittedName>
</protein>
<dbReference type="Proteomes" id="UP000292082">
    <property type="component" value="Unassembled WGS sequence"/>
</dbReference>
<evidence type="ECO:0000313" key="3">
    <source>
        <dbReference type="EMBL" id="TBU54853.1"/>
    </source>
</evidence>
<evidence type="ECO:0000313" key="2">
    <source>
        <dbReference type="EMBL" id="TBU25079.1"/>
    </source>
</evidence>
<evidence type="ECO:0000313" key="4">
    <source>
        <dbReference type="Proteomes" id="UP000292082"/>
    </source>
</evidence>
<dbReference type="EMBL" id="ML143467">
    <property type="protein sequence ID" value="TBU25079.1"/>
    <property type="molecule type" value="Genomic_DNA"/>
</dbReference>
<organism evidence="3 4">
    <name type="scientific">Dichomitus squalens</name>
    <dbReference type="NCBI Taxonomy" id="114155"/>
    <lineage>
        <taxon>Eukaryota</taxon>
        <taxon>Fungi</taxon>
        <taxon>Dikarya</taxon>
        <taxon>Basidiomycota</taxon>
        <taxon>Agaricomycotina</taxon>
        <taxon>Agaricomycetes</taxon>
        <taxon>Polyporales</taxon>
        <taxon>Polyporaceae</taxon>
        <taxon>Dichomitus</taxon>
    </lineage>
</organism>
<reference evidence="3 4" key="1">
    <citation type="submission" date="2019-01" db="EMBL/GenBank/DDBJ databases">
        <title>Draft genome sequences of three monokaryotic isolates of the white-rot basidiomycete fungus Dichomitus squalens.</title>
        <authorList>
            <consortium name="DOE Joint Genome Institute"/>
            <person name="Lopez S.C."/>
            <person name="Andreopoulos B."/>
            <person name="Pangilinan J."/>
            <person name="Lipzen A."/>
            <person name="Riley R."/>
            <person name="Ahrendt S."/>
            <person name="Ng V."/>
            <person name="Barry K."/>
            <person name="Daum C."/>
            <person name="Grigoriev I.V."/>
            <person name="Hilden K.S."/>
            <person name="Makela M.R."/>
            <person name="de Vries R.P."/>
        </authorList>
    </citation>
    <scope>NUCLEOTIDE SEQUENCE [LARGE SCALE GENOMIC DNA]</scope>
    <source>
        <strain evidence="3 4">CBS 464.89</strain>
        <strain evidence="2">OM18370.1</strain>
    </source>
</reference>
<dbReference type="EMBL" id="ML145180">
    <property type="protein sequence ID" value="TBU54853.1"/>
    <property type="molecule type" value="Genomic_DNA"/>
</dbReference>
<dbReference type="AlphaFoldDB" id="A0A4Q9PL01"/>
<gene>
    <name evidence="3" type="ORF">BD310DRAFT_726199</name>
    <name evidence="2" type="ORF">BD311DRAFT_524575</name>
</gene>
<sequence length="80" mass="8410">MACISPRQITGSVGGKELAIRLGLNFVGPSRYSLCVALHHTMTTAQSLGMQGDYERDASIGDPDASGAHPTGRRNAPGRE</sequence>
<proteinExistence type="predicted"/>
<dbReference type="Proteomes" id="UP000292957">
    <property type="component" value="Unassembled WGS sequence"/>
</dbReference>
<accession>A0A4Q9PL01</accession>
<evidence type="ECO:0000256" key="1">
    <source>
        <dbReference type="SAM" id="MobiDB-lite"/>
    </source>
</evidence>
<feature type="region of interest" description="Disordered" evidence="1">
    <location>
        <begin position="49"/>
        <end position="80"/>
    </location>
</feature>
<keyword evidence="4" id="KW-1185">Reference proteome</keyword>